<evidence type="ECO:0000256" key="1">
    <source>
        <dbReference type="SAM" id="MobiDB-lite"/>
    </source>
</evidence>
<evidence type="ECO:0000313" key="2">
    <source>
        <dbReference type="EMBL" id="KAK5912152.1"/>
    </source>
</evidence>
<protein>
    <submittedName>
        <fullName evidence="2">Uncharacterized protein</fullName>
    </submittedName>
</protein>
<dbReference type="EMBL" id="JAULUE010002047">
    <property type="protein sequence ID" value="KAK5912152.1"/>
    <property type="molecule type" value="Genomic_DNA"/>
</dbReference>
<organism evidence="2 3">
    <name type="scientific">Champsocephalus esox</name>
    <name type="common">pike icefish</name>
    <dbReference type="NCBI Taxonomy" id="159716"/>
    <lineage>
        <taxon>Eukaryota</taxon>
        <taxon>Metazoa</taxon>
        <taxon>Chordata</taxon>
        <taxon>Craniata</taxon>
        <taxon>Vertebrata</taxon>
        <taxon>Euteleostomi</taxon>
        <taxon>Actinopterygii</taxon>
        <taxon>Neopterygii</taxon>
        <taxon>Teleostei</taxon>
        <taxon>Neoteleostei</taxon>
        <taxon>Acanthomorphata</taxon>
        <taxon>Eupercaria</taxon>
        <taxon>Perciformes</taxon>
        <taxon>Notothenioidei</taxon>
        <taxon>Channichthyidae</taxon>
        <taxon>Champsocephalus</taxon>
    </lineage>
</organism>
<name>A0AAN8CYA2_9TELE</name>
<feature type="region of interest" description="Disordered" evidence="1">
    <location>
        <begin position="1"/>
        <end position="31"/>
    </location>
</feature>
<evidence type="ECO:0000313" key="3">
    <source>
        <dbReference type="Proteomes" id="UP001335648"/>
    </source>
</evidence>
<accession>A0AAN8CYA2</accession>
<dbReference type="AlphaFoldDB" id="A0AAN8CYA2"/>
<proteinExistence type="predicted"/>
<sequence length="67" mass="6817">MMGTAFGSRGHSCRGRLRSMGRTNSVQPGGEVSFQLGRDGVVNSCEEAAGVALWCGGDMPRVGGGTG</sequence>
<keyword evidence="3" id="KW-1185">Reference proteome</keyword>
<gene>
    <name evidence="2" type="ORF">CesoFtcFv8_002052</name>
</gene>
<dbReference type="Proteomes" id="UP001335648">
    <property type="component" value="Unassembled WGS sequence"/>
</dbReference>
<comment type="caution">
    <text evidence="2">The sequence shown here is derived from an EMBL/GenBank/DDBJ whole genome shotgun (WGS) entry which is preliminary data.</text>
</comment>
<reference evidence="2 3" key="1">
    <citation type="journal article" date="2023" name="Mol. Biol. Evol.">
        <title>Genomics of Secondarily Temperate Adaptation in the Only Non-Antarctic Icefish.</title>
        <authorList>
            <person name="Rivera-Colon A.G."/>
            <person name="Rayamajhi N."/>
            <person name="Minhas B.F."/>
            <person name="Madrigal G."/>
            <person name="Bilyk K.T."/>
            <person name="Yoon V."/>
            <person name="Hune M."/>
            <person name="Gregory S."/>
            <person name="Cheng C.H.C."/>
            <person name="Catchen J.M."/>
        </authorList>
    </citation>
    <scope>NUCLEOTIDE SEQUENCE [LARGE SCALE GENOMIC DNA]</scope>
    <source>
        <strain evidence="2">JC2023a</strain>
    </source>
</reference>